<keyword evidence="3" id="KW-1185">Reference proteome</keyword>
<feature type="domain" description="AB hydrolase-1" evidence="1">
    <location>
        <begin position="77"/>
        <end position="307"/>
    </location>
</feature>
<dbReference type="PANTHER" id="PTHR43139:SF22">
    <property type="entry name" value="AB HYDROLASE-1 DOMAIN-CONTAINING PROTEIN"/>
    <property type="match status" value="1"/>
</dbReference>
<dbReference type="PANTHER" id="PTHR43139">
    <property type="entry name" value="SI:DKEY-122A22.2"/>
    <property type="match status" value="1"/>
</dbReference>
<dbReference type="Pfam" id="PF00561">
    <property type="entry name" value="Abhydrolase_1"/>
    <property type="match status" value="1"/>
</dbReference>
<dbReference type="AlphaFoldDB" id="A0AAP0RXC3"/>
<dbReference type="Proteomes" id="UP001415857">
    <property type="component" value="Unassembled WGS sequence"/>
</dbReference>
<proteinExistence type="predicted"/>
<dbReference type="InterPro" id="IPR052370">
    <property type="entry name" value="Meta-cleavage_hydrolase"/>
</dbReference>
<evidence type="ECO:0000313" key="2">
    <source>
        <dbReference type="EMBL" id="KAK9286656.1"/>
    </source>
</evidence>
<gene>
    <name evidence="2" type="ORF">L1049_015056</name>
</gene>
<reference evidence="2 3" key="1">
    <citation type="journal article" date="2024" name="Plant J.">
        <title>Genome sequences and population genomics reveal climatic adaptation and genomic divergence between two closely related sweetgum species.</title>
        <authorList>
            <person name="Xu W.Q."/>
            <person name="Ren C.Q."/>
            <person name="Zhang X.Y."/>
            <person name="Comes H.P."/>
            <person name="Liu X.H."/>
            <person name="Li Y.G."/>
            <person name="Kettle C.J."/>
            <person name="Jalonen R."/>
            <person name="Gaisberger H."/>
            <person name="Ma Y.Z."/>
            <person name="Qiu Y.X."/>
        </authorList>
    </citation>
    <scope>NUCLEOTIDE SEQUENCE [LARGE SCALE GENOMIC DNA]</scope>
    <source>
        <strain evidence="2">Hangzhou</strain>
    </source>
</reference>
<protein>
    <recommendedName>
        <fullName evidence="1">AB hydrolase-1 domain-containing protein</fullName>
    </recommendedName>
</protein>
<comment type="caution">
    <text evidence="2">The sequence shown here is derived from an EMBL/GenBank/DDBJ whole genome shotgun (WGS) entry which is preliminary data.</text>
</comment>
<name>A0AAP0RXC3_LIQFO</name>
<evidence type="ECO:0000259" key="1">
    <source>
        <dbReference type="Pfam" id="PF00561"/>
    </source>
</evidence>
<dbReference type="SUPFAM" id="SSF53474">
    <property type="entry name" value="alpha/beta-Hydrolases"/>
    <property type="match status" value="1"/>
</dbReference>
<dbReference type="InterPro" id="IPR029058">
    <property type="entry name" value="AB_hydrolase_fold"/>
</dbReference>
<dbReference type="EMBL" id="JBBPBK010000004">
    <property type="protein sequence ID" value="KAK9286656.1"/>
    <property type="molecule type" value="Genomic_DNA"/>
</dbReference>
<evidence type="ECO:0000313" key="3">
    <source>
        <dbReference type="Proteomes" id="UP001415857"/>
    </source>
</evidence>
<dbReference type="Gene3D" id="3.40.50.1820">
    <property type="entry name" value="alpha/beta hydrolase"/>
    <property type="match status" value="1"/>
</dbReference>
<organism evidence="2 3">
    <name type="scientific">Liquidambar formosana</name>
    <name type="common">Formosan gum</name>
    <dbReference type="NCBI Taxonomy" id="63359"/>
    <lineage>
        <taxon>Eukaryota</taxon>
        <taxon>Viridiplantae</taxon>
        <taxon>Streptophyta</taxon>
        <taxon>Embryophyta</taxon>
        <taxon>Tracheophyta</taxon>
        <taxon>Spermatophyta</taxon>
        <taxon>Magnoliopsida</taxon>
        <taxon>eudicotyledons</taxon>
        <taxon>Gunneridae</taxon>
        <taxon>Pentapetalae</taxon>
        <taxon>Saxifragales</taxon>
        <taxon>Altingiaceae</taxon>
        <taxon>Liquidambar</taxon>
    </lineage>
</organism>
<dbReference type="InterPro" id="IPR000073">
    <property type="entry name" value="AB_hydrolase_1"/>
</dbReference>
<accession>A0AAP0RXC3</accession>
<sequence>MKLIMKSFNSHAKMVNFFEVLKPLFRKFMKMMGGLTPQTVEIEPGTVMHFWVPTQTIIESQNHDKQTMKKPKNKPGVVLLHGFAADGFLTWMFQVIALQADYAVYIPDFLFFGGSFSKSSDRSVEFQAECVVKGLKKLGVESFSVVGFSYGGMVGFKMVQLYPNLVRSLVLSGSTMVVTETISHALLEKNGFTSWSDRLLPETVEGLKKLFTIGTRWKPWFPDWIYRHYMEAMITNRKERAELLEALVSKEEGNTTPDFSKSIHLIFGENDSIFDIEVAHNMKEQLGDKATLHMIKEAGHLAHIERPFVYNSCLKKILASLERDAPK</sequence>